<comment type="caution">
    <text evidence="4">The sequence shown here is derived from an EMBL/GenBank/DDBJ whole genome shotgun (WGS) entry which is preliminary data.</text>
</comment>
<dbReference type="InterPro" id="IPR016181">
    <property type="entry name" value="Acyl_CoA_acyltransferase"/>
</dbReference>
<keyword evidence="1" id="KW-0808">Transferase</keyword>
<dbReference type="Proteomes" id="UP001272773">
    <property type="component" value="Unassembled WGS sequence"/>
</dbReference>
<name>A0ABU4Q9G0_9GAMM</name>
<dbReference type="CDD" id="cd04301">
    <property type="entry name" value="NAT_SF"/>
    <property type="match status" value="1"/>
</dbReference>
<evidence type="ECO:0000256" key="2">
    <source>
        <dbReference type="ARBA" id="ARBA00023315"/>
    </source>
</evidence>
<dbReference type="PROSITE" id="PS51186">
    <property type="entry name" value="GNAT"/>
    <property type="match status" value="1"/>
</dbReference>
<reference evidence="4 5" key="1">
    <citation type="submission" date="2023-11" db="EMBL/GenBank/DDBJ databases">
        <title>MicrobeMod: A computational toolkit for identifying prokaryotic methylation and restriction-modification with nanopore sequencing.</title>
        <authorList>
            <person name="Crits-Christoph A."/>
            <person name="Kang S.C."/>
            <person name="Lee H."/>
            <person name="Ostrov N."/>
        </authorList>
    </citation>
    <scope>NUCLEOTIDE SEQUENCE [LARGE SCALE GENOMIC DNA]</scope>
    <source>
        <strain evidence="4 5">ATCC BAA-2732</strain>
    </source>
</reference>
<dbReference type="InterPro" id="IPR050832">
    <property type="entry name" value="Bact_Acetyltransf"/>
</dbReference>
<keyword evidence="5" id="KW-1185">Reference proteome</keyword>
<dbReference type="RefSeq" id="WP_143078467.1">
    <property type="nucleotide sequence ID" value="NZ_JAKCOQ010000015.1"/>
</dbReference>
<evidence type="ECO:0000259" key="3">
    <source>
        <dbReference type="PROSITE" id="PS51186"/>
    </source>
</evidence>
<protein>
    <submittedName>
        <fullName evidence="4">GNAT family N-acetyltransferase</fullName>
    </submittedName>
</protein>
<evidence type="ECO:0000313" key="5">
    <source>
        <dbReference type="Proteomes" id="UP001272773"/>
    </source>
</evidence>
<sequence>MTGHNRRIGVNLSMVNSFYYYHCMNPSIRTARLSDIPAIMALRLNVRENRLQDPGRITQACYLSYLTGRRRTWVAEDETQLLGFVCSDRDDARIWALFIAPESEGKGIGKALLQQAVDWLHAGGCSKLQLSTEPGTRAEGFYRHLGWQSLGLTEEGEVGFLLTSPSD</sequence>
<gene>
    <name evidence="4" type="ORF">SIL79_00630</name>
</gene>
<evidence type="ECO:0000256" key="1">
    <source>
        <dbReference type="ARBA" id="ARBA00022679"/>
    </source>
</evidence>
<keyword evidence="2" id="KW-0012">Acyltransferase</keyword>
<dbReference type="GeneID" id="88621968"/>
<organism evidence="4 5">
    <name type="scientific">Shewanella indica</name>
    <dbReference type="NCBI Taxonomy" id="768528"/>
    <lineage>
        <taxon>Bacteria</taxon>
        <taxon>Pseudomonadati</taxon>
        <taxon>Pseudomonadota</taxon>
        <taxon>Gammaproteobacteria</taxon>
        <taxon>Alteromonadales</taxon>
        <taxon>Shewanellaceae</taxon>
        <taxon>Shewanella</taxon>
    </lineage>
</organism>
<dbReference type="Pfam" id="PF00583">
    <property type="entry name" value="Acetyltransf_1"/>
    <property type="match status" value="1"/>
</dbReference>
<dbReference type="PANTHER" id="PTHR43877:SF1">
    <property type="entry name" value="ACETYLTRANSFERASE"/>
    <property type="match status" value="1"/>
</dbReference>
<dbReference type="PANTHER" id="PTHR43877">
    <property type="entry name" value="AMINOALKYLPHOSPHONATE N-ACETYLTRANSFERASE-RELATED-RELATED"/>
    <property type="match status" value="1"/>
</dbReference>
<dbReference type="SUPFAM" id="SSF55729">
    <property type="entry name" value="Acyl-CoA N-acyltransferases (Nat)"/>
    <property type="match status" value="1"/>
</dbReference>
<proteinExistence type="predicted"/>
<dbReference type="Gene3D" id="3.40.630.30">
    <property type="match status" value="1"/>
</dbReference>
<feature type="domain" description="N-acetyltransferase" evidence="3">
    <location>
        <begin position="26"/>
        <end position="167"/>
    </location>
</feature>
<dbReference type="InterPro" id="IPR000182">
    <property type="entry name" value="GNAT_dom"/>
</dbReference>
<accession>A0ABU4Q9G0</accession>
<evidence type="ECO:0000313" key="4">
    <source>
        <dbReference type="EMBL" id="MDX6014884.1"/>
    </source>
</evidence>
<dbReference type="EMBL" id="JAWXXR010000001">
    <property type="protein sequence ID" value="MDX6014884.1"/>
    <property type="molecule type" value="Genomic_DNA"/>
</dbReference>